<keyword evidence="3" id="KW-1185">Reference proteome</keyword>
<sequence length="150" mass="16177">MDRDTAYRISVAAAQDQQSPTAVSGFDERADAAAGRNDPDRNGAQDVDLDEDDDRSRCPRHGPSRPDARGLGGRSGTALAAVLVLADTAPTPVLVWDERHGWRTAISRRHPIPNGGGWPGEDDAVRCLYPGHTEPDLQYLLAEITTHGDL</sequence>
<protein>
    <submittedName>
        <fullName evidence="2">Uncharacterized protein</fullName>
    </submittedName>
</protein>
<gene>
    <name evidence="2" type="ORF">GPA10_09400</name>
</gene>
<comment type="caution">
    <text evidence="2">The sequence shown here is derived from an EMBL/GenBank/DDBJ whole genome shotgun (WGS) entry which is preliminary data.</text>
</comment>
<dbReference type="Proteomes" id="UP000483802">
    <property type="component" value="Unassembled WGS sequence"/>
</dbReference>
<evidence type="ECO:0000313" key="2">
    <source>
        <dbReference type="EMBL" id="MVO84972.1"/>
    </source>
</evidence>
<evidence type="ECO:0000256" key="1">
    <source>
        <dbReference type="SAM" id="MobiDB-lite"/>
    </source>
</evidence>
<dbReference type="AlphaFoldDB" id="A0A6L6WRQ8"/>
<name>A0A6L6WRQ8_9ACTN</name>
<evidence type="ECO:0000313" key="3">
    <source>
        <dbReference type="Proteomes" id="UP000483802"/>
    </source>
</evidence>
<feature type="compositionally biased region" description="Basic and acidic residues" evidence="1">
    <location>
        <begin position="26"/>
        <end position="43"/>
    </location>
</feature>
<feature type="region of interest" description="Disordered" evidence="1">
    <location>
        <begin position="1"/>
        <end position="74"/>
    </location>
</feature>
<proteinExistence type="predicted"/>
<organism evidence="2 3">
    <name type="scientific">Streptomyces typhae</name>
    <dbReference type="NCBI Taxonomy" id="2681492"/>
    <lineage>
        <taxon>Bacteria</taxon>
        <taxon>Bacillati</taxon>
        <taxon>Actinomycetota</taxon>
        <taxon>Actinomycetes</taxon>
        <taxon>Kitasatosporales</taxon>
        <taxon>Streptomycetaceae</taxon>
        <taxon>Streptomyces</taxon>
    </lineage>
</organism>
<reference evidence="2 3" key="1">
    <citation type="submission" date="2019-11" db="EMBL/GenBank/DDBJ databases">
        <title>Streptomyces typhae sp. nov., a novel endophytic actinomycete isolated from the root of cattail pollen (Typha angustifolia L.).</title>
        <authorList>
            <person name="Peng C."/>
        </authorList>
    </citation>
    <scope>NUCLEOTIDE SEQUENCE [LARGE SCALE GENOMIC DNA]</scope>
    <source>
        <strain evidence="3">p1417</strain>
    </source>
</reference>
<dbReference type="EMBL" id="WPNZ01000004">
    <property type="protein sequence ID" value="MVO84972.1"/>
    <property type="molecule type" value="Genomic_DNA"/>
</dbReference>
<dbReference type="RefSeq" id="WP_157165076.1">
    <property type="nucleotide sequence ID" value="NZ_WPNZ01000004.1"/>
</dbReference>
<accession>A0A6L6WRQ8</accession>